<name>A0ACC1HLA2_9FUNG</name>
<comment type="caution">
    <text evidence="1">The sequence shown here is derived from an EMBL/GenBank/DDBJ whole genome shotgun (WGS) entry which is preliminary data.</text>
</comment>
<proteinExistence type="predicted"/>
<feature type="non-terminal residue" evidence="1">
    <location>
        <position position="328"/>
    </location>
</feature>
<dbReference type="EMBL" id="JAMZIH010002590">
    <property type="protein sequence ID" value="KAJ1677345.1"/>
    <property type="molecule type" value="Genomic_DNA"/>
</dbReference>
<reference evidence="1" key="1">
    <citation type="submission" date="2022-06" db="EMBL/GenBank/DDBJ databases">
        <title>Phylogenomic reconstructions and comparative analyses of Kickxellomycotina fungi.</title>
        <authorList>
            <person name="Reynolds N.K."/>
            <person name="Stajich J.E."/>
            <person name="Barry K."/>
            <person name="Grigoriev I.V."/>
            <person name="Crous P."/>
            <person name="Smith M.E."/>
        </authorList>
    </citation>
    <scope>NUCLEOTIDE SEQUENCE</scope>
    <source>
        <strain evidence="1">RSA 2271</strain>
    </source>
</reference>
<accession>A0ACC1HLA2</accession>
<evidence type="ECO:0000313" key="1">
    <source>
        <dbReference type="EMBL" id="KAJ1677345.1"/>
    </source>
</evidence>
<keyword evidence="2" id="KW-1185">Reference proteome</keyword>
<protein>
    <submittedName>
        <fullName evidence="1">Uncharacterized protein</fullName>
    </submittedName>
</protein>
<organism evidence="1 2">
    <name type="scientific">Spiromyces aspiralis</name>
    <dbReference type="NCBI Taxonomy" id="68401"/>
    <lineage>
        <taxon>Eukaryota</taxon>
        <taxon>Fungi</taxon>
        <taxon>Fungi incertae sedis</taxon>
        <taxon>Zoopagomycota</taxon>
        <taxon>Kickxellomycotina</taxon>
        <taxon>Kickxellomycetes</taxon>
        <taxon>Kickxellales</taxon>
        <taxon>Kickxellaceae</taxon>
        <taxon>Spiromyces</taxon>
    </lineage>
</organism>
<sequence length="328" mass="36473">MFSRRAPGTPVFVDPLDPEAEIWWPAVIVGNAGERLEVCYFEDNSYSECRADEIRLFSPFAEPFTRCLEKSPHILDYLSVRRAICYYEWRFLAPVGRPHIPLLESPTVGRVVCHSTANKAKRHRHSRGINGEDTGCNSHVADSAGADKPISGIDDDRESSTTIVENEAVKDGCVSNSPSVTATSVNTIASAEASCKPHGGSLAMSTAQIGINEIVELSKNTTQPLGEPWILSLPPLQPENFFFREAVDLDSSPASGISSHAADQLSRRSMLACIEAYDFRIGDDVIVLDSLNLQPYRARIEDIDVLDNEARRGFYYYVHFMGWNRRFD</sequence>
<gene>
    <name evidence="1" type="ORF">EV182_006363</name>
</gene>
<evidence type="ECO:0000313" key="2">
    <source>
        <dbReference type="Proteomes" id="UP001145114"/>
    </source>
</evidence>
<dbReference type="Proteomes" id="UP001145114">
    <property type="component" value="Unassembled WGS sequence"/>
</dbReference>